<evidence type="ECO:0008006" key="4">
    <source>
        <dbReference type="Google" id="ProtNLM"/>
    </source>
</evidence>
<dbReference type="EMBL" id="CAXAMN010003903">
    <property type="protein sequence ID" value="CAK9006835.1"/>
    <property type="molecule type" value="Genomic_DNA"/>
</dbReference>
<protein>
    <recommendedName>
        <fullName evidence="4">ABC-2 type transporter domain-containing protein</fullName>
    </recommendedName>
</protein>
<evidence type="ECO:0000313" key="3">
    <source>
        <dbReference type="Proteomes" id="UP001642484"/>
    </source>
</evidence>
<sequence>MIRSKCIHRFCLGSVSATRQPVISFELYFMPFVLVSFAASGLGYAVSTTFPVAHGPFVVAIIIFVVCGLLGHPLRVETMADGAVLEVIMDFLSITRWSVAYYWNNYSNHLDESSFRSDPATWQAIQGIEAIYEKPTLVSKFICGLRSEIFFLILMSVAWTFISYLALWLSGHQWHKKAQPWKQRASRAWSFVARLARLRLRREEPQASSSQDTDLV</sequence>
<comment type="caution">
    <text evidence="2">The sequence shown here is derived from an EMBL/GenBank/DDBJ whole genome shotgun (WGS) entry which is preliminary data.</text>
</comment>
<keyword evidence="1" id="KW-1133">Transmembrane helix</keyword>
<feature type="transmembrane region" description="Helical" evidence="1">
    <location>
        <begin position="149"/>
        <end position="169"/>
    </location>
</feature>
<keyword evidence="1" id="KW-0812">Transmembrane</keyword>
<evidence type="ECO:0000256" key="1">
    <source>
        <dbReference type="SAM" id="Phobius"/>
    </source>
</evidence>
<feature type="transmembrane region" description="Helical" evidence="1">
    <location>
        <begin position="27"/>
        <end position="46"/>
    </location>
</feature>
<reference evidence="2 3" key="1">
    <citation type="submission" date="2024-02" db="EMBL/GenBank/DDBJ databases">
        <authorList>
            <person name="Chen Y."/>
            <person name="Shah S."/>
            <person name="Dougan E. K."/>
            <person name="Thang M."/>
            <person name="Chan C."/>
        </authorList>
    </citation>
    <scope>NUCLEOTIDE SEQUENCE [LARGE SCALE GENOMIC DNA]</scope>
</reference>
<keyword evidence="3" id="KW-1185">Reference proteome</keyword>
<evidence type="ECO:0000313" key="2">
    <source>
        <dbReference type="EMBL" id="CAK9006835.1"/>
    </source>
</evidence>
<accession>A0ABP0IXL6</accession>
<feature type="transmembrane region" description="Helical" evidence="1">
    <location>
        <begin position="52"/>
        <end position="71"/>
    </location>
</feature>
<dbReference type="Proteomes" id="UP001642484">
    <property type="component" value="Unassembled WGS sequence"/>
</dbReference>
<organism evidence="2 3">
    <name type="scientific">Durusdinium trenchii</name>
    <dbReference type="NCBI Taxonomy" id="1381693"/>
    <lineage>
        <taxon>Eukaryota</taxon>
        <taxon>Sar</taxon>
        <taxon>Alveolata</taxon>
        <taxon>Dinophyceae</taxon>
        <taxon>Suessiales</taxon>
        <taxon>Symbiodiniaceae</taxon>
        <taxon>Durusdinium</taxon>
    </lineage>
</organism>
<gene>
    <name evidence="2" type="ORF">CCMP2556_LOCUS8590</name>
</gene>
<proteinExistence type="predicted"/>
<keyword evidence="1" id="KW-0472">Membrane</keyword>
<name>A0ABP0IXL6_9DINO</name>